<dbReference type="InterPro" id="IPR032710">
    <property type="entry name" value="NTF2-like_dom_sf"/>
</dbReference>
<name>A0A3P1SX30_9GAMM</name>
<sequence>MNKRYQNLISQYIKAKDNSKPHLMAKVFAEQAVLKMNVQTDNIAFPAEVLGVDKITHTLVQDFNNSYDNIYTLCITDSVDQYQHHNHLSCRWLVCMTEKSSGSLRLGYGDYHWCFEEKSSGLISQLTITIDDMQILPEGMESEILSWFDTLPYPWALSSELKTTMPDIELLYKTLQPLFREDTSLSA</sequence>
<dbReference type="Proteomes" id="UP000267535">
    <property type="component" value="Unassembled WGS sequence"/>
</dbReference>
<evidence type="ECO:0000313" key="1">
    <source>
        <dbReference type="EMBL" id="RRD01618.1"/>
    </source>
</evidence>
<reference evidence="1 2" key="1">
    <citation type="submission" date="2018-11" db="EMBL/GenBank/DDBJ databases">
        <title>The draft genome sequence of Amphritea balenae JAMM 1525T.</title>
        <authorList>
            <person name="Fang Z."/>
            <person name="Zhang Y."/>
            <person name="Han X."/>
        </authorList>
    </citation>
    <scope>NUCLEOTIDE SEQUENCE [LARGE SCALE GENOMIC DNA]</scope>
    <source>
        <strain evidence="1 2">JAMM 1525</strain>
    </source>
</reference>
<evidence type="ECO:0008006" key="3">
    <source>
        <dbReference type="Google" id="ProtNLM"/>
    </source>
</evidence>
<dbReference type="AlphaFoldDB" id="A0A3P1SX30"/>
<dbReference type="SUPFAM" id="SSF54427">
    <property type="entry name" value="NTF2-like"/>
    <property type="match status" value="1"/>
</dbReference>
<organism evidence="1 2">
    <name type="scientific">Amphritea balenae</name>
    <dbReference type="NCBI Taxonomy" id="452629"/>
    <lineage>
        <taxon>Bacteria</taxon>
        <taxon>Pseudomonadati</taxon>
        <taxon>Pseudomonadota</taxon>
        <taxon>Gammaproteobacteria</taxon>
        <taxon>Oceanospirillales</taxon>
        <taxon>Oceanospirillaceae</taxon>
        <taxon>Amphritea</taxon>
    </lineage>
</organism>
<keyword evidence="2" id="KW-1185">Reference proteome</keyword>
<proteinExistence type="predicted"/>
<dbReference type="EMBL" id="RQXV01000001">
    <property type="protein sequence ID" value="RRD01618.1"/>
    <property type="molecule type" value="Genomic_DNA"/>
</dbReference>
<gene>
    <name evidence="1" type="ORF">EHS89_03420</name>
</gene>
<evidence type="ECO:0000313" key="2">
    <source>
        <dbReference type="Proteomes" id="UP000267535"/>
    </source>
</evidence>
<dbReference type="RefSeq" id="WP_124924691.1">
    <property type="nucleotide sequence ID" value="NZ_BMOH01000001.1"/>
</dbReference>
<protein>
    <recommendedName>
        <fullName evidence="3">SnoaL-like domain-containing protein</fullName>
    </recommendedName>
</protein>
<dbReference type="OrthoDB" id="8388066at2"/>
<comment type="caution">
    <text evidence="1">The sequence shown here is derived from an EMBL/GenBank/DDBJ whole genome shotgun (WGS) entry which is preliminary data.</text>
</comment>
<accession>A0A3P1SX30</accession>